<sequence length="141" mass="15543">MCGPSSFQAQRSLGPTPLRWALWSRGHSAPVLHPPCTTYLTGHHDPAAVLQAFSRVLPRSISSTGGPTHKQQPLSTPTHVECPVRPLSSLQILRTEKPPIMAAPPTALTSGPHQKHNWSRTRRQAFHASRRGPVPLWHNLQ</sequence>
<accession>A0AAV7W1L5</accession>
<reference evidence="2" key="1">
    <citation type="journal article" date="2022" name="bioRxiv">
        <title>Sequencing and chromosome-scale assembly of the giantPleurodeles waltlgenome.</title>
        <authorList>
            <person name="Brown T."/>
            <person name="Elewa A."/>
            <person name="Iarovenko S."/>
            <person name="Subramanian E."/>
            <person name="Araus A.J."/>
            <person name="Petzold A."/>
            <person name="Susuki M."/>
            <person name="Suzuki K.-i.T."/>
            <person name="Hayashi T."/>
            <person name="Toyoda A."/>
            <person name="Oliveira C."/>
            <person name="Osipova E."/>
            <person name="Leigh N.D."/>
            <person name="Simon A."/>
            <person name="Yun M.H."/>
        </authorList>
    </citation>
    <scope>NUCLEOTIDE SEQUENCE</scope>
    <source>
        <strain evidence="2">20211129_DDA</strain>
        <tissue evidence="2">Liver</tissue>
    </source>
</reference>
<proteinExistence type="predicted"/>
<name>A0AAV7W1L5_PLEWA</name>
<feature type="region of interest" description="Disordered" evidence="1">
    <location>
        <begin position="62"/>
        <end position="81"/>
    </location>
</feature>
<dbReference type="AlphaFoldDB" id="A0AAV7W1L5"/>
<evidence type="ECO:0000313" key="2">
    <source>
        <dbReference type="EMBL" id="KAJ1206566.1"/>
    </source>
</evidence>
<evidence type="ECO:0000313" key="3">
    <source>
        <dbReference type="Proteomes" id="UP001066276"/>
    </source>
</evidence>
<feature type="compositionally biased region" description="Polar residues" evidence="1">
    <location>
        <begin position="62"/>
        <end position="78"/>
    </location>
</feature>
<dbReference type="EMBL" id="JANPWB010000002">
    <property type="protein sequence ID" value="KAJ1206566.1"/>
    <property type="molecule type" value="Genomic_DNA"/>
</dbReference>
<keyword evidence="3" id="KW-1185">Reference proteome</keyword>
<evidence type="ECO:0000256" key="1">
    <source>
        <dbReference type="SAM" id="MobiDB-lite"/>
    </source>
</evidence>
<dbReference type="Proteomes" id="UP001066276">
    <property type="component" value="Chromosome 1_2"/>
</dbReference>
<organism evidence="2 3">
    <name type="scientific">Pleurodeles waltl</name>
    <name type="common">Iberian ribbed newt</name>
    <dbReference type="NCBI Taxonomy" id="8319"/>
    <lineage>
        <taxon>Eukaryota</taxon>
        <taxon>Metazoa</taxon>
        <taxon>Chordata</taxon>
        <taxon>Craniata</taxon>
        <taxon>Vertebrata</taxon>
        <taxon>Euteleostomi</taxon>
        <taxon>Amphibia</taxon>
        <taxon>Batrachia</taxon>
        <taxon>Caudata</taxon>
        <taxon>Salamandroidea</taxon>
        <taxon>Salamandridae</taxon>
        <taxon>Pleurodelinae</taxon>
        <taxon>Pleurodeles</taxon>
    </lineage>
</organism>
<gene>
    <name evidence="2" type="ORF">NDU88_001969</name>
</gene>
<protein>
    <submittedName>
        <fullName evidence="2">Uncharacterized protein</fullName>
    </submittedName>
</protein>
<comment type="caution">
    <text evidence="2">The sequence shown here is derived from an EMBL/GenBank/DDBJ whole genome shotgun (WGS) entry which is preliminary data.</text>
</comment>